<name>A0AA35XNC9_GEOBA</name>
<evidence type="ECO:0000313" key="2">
    <source>
        <dbReference type="Proteomes" id="UP001174909"/>
    </source>
</evidence>
<dbReference type="Gene3D" id="3.40.50.300">
    <property type="entry name" value="P-loop containing nucleotide triphosphate hydrolases"/>
    <property type="match status" value="1"/>
</dbReference>
<accession>A0AA35XNC9</accession>
<keyword evidence="2" id="KW-1185">Reference proteome</keyword>
<sequence>MQRRTILVWPTNCCQRAPSSENYFTWWLIPTALDKMWTICTSCHYASEDHKIFDIHNKLGGAGCQIVRHRREILSLSRKMAGKVDLKVVLLGKEYGGKTSLVERYIHNKFNSNAPYQSGLEGEGGPYEMTIGAAFGAKEGFNIWRVSHTGDMGHRRLREI</sequence>
<dbReference type="EMBL" id="CASHTH010004498">
    <property type="protein sequence ID" value="CAI8058227.1"/>
    <property type="molecule type" value="Genomic_DNA"/>
</dbReference>
<dbReference type="InterPro" id="IPR027417">
    <property type="entry name" value="P-loop_NTPase"/>
</dbReference>
<protein>
    <submittedName>
        <fullName evidence="1">Ras-related protein Rab-24</fullName>
    </submittedName>
</protein>
<dbReference type="Proteomes" id="UP001174909">
    <property type="component" value="Unassembled WGS sequence"/>
</dbReference>
<evidence type="ECO:0000313" key="1">
    <source>
        <dbReference type="EMBL" id="CAI8058227.1"/>
    </source>
</evidence>
<dbReference type="AlphaFoldDB" id="A0AA35XNC9"/>
<comment type="caution">
    <text evidence="1">The sequence shown here is derived from an EMBL/GenBank/DDBJ whole genome shotgun (WGS) entry which is preliminary data.</text>
</comment>
<organism evidence="1 2">
    <name type="scientific">Geodia barretti</name>
    <name type="common">Barrett's horny sponge</name>
    <dbReference type="NCBI Taxonomy" id="519541"/>
    <lineage>
        <taxon>Eukaryota</taxon>
        <taxon>Metazoa</taxon>
        <taxon>Porifera</taxon>
        <taxon>Demospongiae</taxon>
        <taxon>Heteroscleromorpha</taxon>
        <taxon>Tetractinellida</taxon>
        <taxon>Astrophorina</taxon>
        <taxon>Geodiidae</taxon>
        <taxon>Geodia</taxon>
    </lineage>
</organism>
<proteinExistence type="predicted"/>
<reference evidence="1" key="1">
    <citation type="submission" date="2023-03" db="EMBL/GenBank/DDBJ databases">
        <authorList>
            <person name="Steffen K."/>
            <person name="Cardenas P."/>
        </authorList>
    </citation>
    <scope>NUCLEOTIDE SEQUENCE</scope>
</reference>
<gene>
    <name evidence="1" type="ORF">GBAR_LOCUS31666</name>
</gene>